<evidence type="ECO:0000313" key="1">
    <source>
        <dbReference type="EMBL" id="CAB0012508.1"/>
    </source>
</evidence>
<reference evidence="1 2" key="1">
    <citation type="submission" date="2020-02" db="EMBL/GenBank/DDBJ databases">
        <authorList>
            <person name="Ferguson B K."/>
        </authorList>
    </citation>
    <scope>NUCLEOTIDE SEQUENCE [LARGE SCALE GENOMIC DNA]</scope>
</reference>
<protein>
    <submittedName>
        <fullName evidence="1">Uncharacterized protein</fullName>
    </submittedName>
</protein>
<dbReference type="EMBL" id="CADCXU010025504">
    <property type="protein sequence ID" value="CAB0012508.1"/>
    <property type="molecule type" value="Genomic_DNA"/>
</dbReference>
<accession>A0A6H5H8Y9</accession>
<gene>
    <name evidence="1" type="ORF">NTEN_LOCUS17238</name>
</gene>
<name>A0A6H5H8Y9_9HEMI</name>
<evidence type="ECO:0000313" key="2">
    <source>
        <dbReference type="Proteomes" id="UP000479000"/>
    </source>
</evidence>
<dbReference type="AlphaFoldDB" id="A0A6H5H8Y9"/>
<keyword evidence="2" id="KW-1185">Reference proteome</keyword>
<sequence length="129" mass="14706">MQLVSTTQIRIKILPAQPIGLPRNEIADRTEHVVNYRKKIRKFVTTNANRRNNGNRLRLGRNARSQDVISNLPNANEIMVKKLPTEGNELTYCRTSENYIPPEIEISVSIHVIDMFLPPVARAPSVLYS</sequence>
<proteinExistence type="predicted"/>
<dbReference type="Proteomes" id="UP000479000">
    <property type="component" value="Unassembled WGS sequence"/>
</dbReference>
<organism evidence="1 2">
    <name type="scientific">Nesidiocoris tenuis</name>
    <dbReference type="NCBI Taxonomy" id="355587"/>
    <lineage>
        <taxon>Eukaryota</taxon>
        <taxon>Metazoa</taxon>
        <taxon>Ecdysozoa</taxon>
        <taxon>Arthropoda</taxon>
        <taxon>Hexapoda</taxon>
        <taxon>Insecta</taxon>
        <taxon>Pterygota</taxon>
        <taxon>Neoptera</taxon>
        <taxon>Paraneoptera</taxon>
        <taxon>Hemiptera</taxon>
        <taxon>Heteroptera</taxon>
        <taxon>Panheteroptera</taxon>
        <taxon>Cimicomorpha</taxon>
        <taxon>Miridae</taxon>
        <taxon>Dicyphina</taxon>
        <taxon>Nesidiocoris</taxon>
    </lineage>
</organism>